<dbReference type="PANTHER" id="PTHR34610">
    <property type="entry name" value="SSL7007 PROTEIN"/>
    <property type="match status" value="1"/>
</dbReference>
<feature type="domain" description="PIN" evidence="1">
    <location>
        <begin position="2"/>
        <end position="115"/>
    </location>
</feature>
<dbReference type="NCBIfam" id="TIGR00305">
    <property type="entry name" value="putative toxin-antitoxin system toxin component, PIN family"/>
    <property type="match status" value="1"/>
</dbReference>
<dbReference type="Pfam" id="PF13470">
    <property type="entry name" value="PIN_3"/>
    <property type="match status" value="1"/>
</dbReference>
<dbReference type="EMBL" id="NHON01000148">
    <property type="protein sequence ID" value="OWJ57435.1"/>
    <property type="molecule type" value="Genomic_DNA"/>
</dbReference>
<sequence>MRWVFDTDVMVAAIRSDAGASRRLLAAALQRRVGLLVSVPLVIEYEAVLTRPEHLQASGLTAADVATVLDAVVAIAEAVRLAFLWRPALRDPDDDMVLEAAVNGAADAVVTFNRRDFTRGAKAFGLEILSPGDALGRLEVRK</sequence>
<dbReference type="InterPro" id="IPR002716">
    <property type="entry name" value="PIN_dom"/>
</dbReference>
<organism evidence="2 3">
    <name type="scientific">Inquilinus limosus</name>
    <dbReference type="NCBI Taxonomy" id="171674"/>
    <lineage>
        <taxon>Bacteria</taxon>
        <taxon>Pseudomonadati</taxon>
        <taxon>Pseudomonadota</taxon>
        <taxon>Alphaproteobacteria</taxon>
        <taxon>Rhodospirillales</taxon>
        <taxon>Rhodospirillaceae</taxon>
        <taxon>Inquilinus</taxon>
    </lineage>
</organism>
<reference evidence="3" key="1">
    <citation type="submission" date="2017-05" db="EMBL/GenBank/DDBJ databases">
        <authorList>
            <person name="Macchi M."/>
            <person name="Festa S."/>
            <person name="Coppotelli B.M."/>
            <person name="Morelli I.S."/>
        </authorList>
    </citation>
    <scope>NUCLEOTIDE SEQUENCE [LARGE SCALE GENOMIC DNA]</scope>
    <source>
        <strain evidence="3">I</strain>
    </source>
</reference>
<proteinExistence type="predicted"/>
<evidence type="ECO:0000313" key="2">
    <source>
        <dbReference type="EMBL" id="OWJ57435.1"/>
    </source>
</evidence>
<dbReference type="Gene3D" id="3.40.50.1010">
    <property type="entry name" value="5'-nuclease"/>
    <property type="match status" value="1"/>
</dbReference>
<accession>A0A211YWN9</accession>
<keyword evidence="3" id="KW-1185">Reference proteome</keyword>
<protein>
    <submittedName>
        <fullName evidence="2">Putative toxin-antitoxin system toxin component, PIN family</fullName>
    </submittedName>
</protein>
<comment type="caution">
    <text evidence="2">The sequence shown here is derived from an EMBL/GenBank/DDBJ whole genome shotgun (WGS) entry which is preliminary data.</text>
</comment>
<dbReference type="SUPFAM" id="SSF88723">
    <property type="entry name" value="PIN domain-like"/>
    <property type="match status" value="1"/>
</dbReference>
<dbReference type="RefSeq" id="WP_088157507.1">
    <property type="nucleotide sequence ID" value="NZ_NHON01000148.1"/>
</dbReference>
<dbReference type="InterPro" id="IPR029060">
    <property type="entry name" value="PIN-like_dom_sf"/>
</dbReference>
<name>A0A211YWN9_9PROT</name>
<evidence type="ECO:0000259" key="1">
    <source>
        <dbReference type="Pfam" id="PF13470"/>
    </source>
</evidence>
<dbReference type="OrthoDB" id="5243920at2"/>
<dbReference type="Proteomes" id="UP000196655">
    <property type="component" value="Unassembled WGS sequence"/>
</dbReference>
<gene>
    <name evidence="2" type="ORF">BWR60_34170</name>
</gene>
<dbReference type="InterPro" id="IPR002850">
    <property type="entry name" value="PIN_toxin-like"/>
</dbReference>
<evidence type="ECO:0000313" key="3">
    <source>
        <dbReference type="Proteomes" id="UP000196655"/>
    </source>
</evidence>
<dbReference type="PANTHER" id="PTHR34610:SF3">
    <property type="entry name" value="SSL7007 PROTEIN"/>
    <property type="match status" value="1"/>
</dbReference>
<dbReference type="AlphaFoldDB" id="A0A211YWN9"/>